<dbReference type="GeneID" id="106811252"/>
<name>A0ABM1EDM4_PRICU</name>
<dbReference type="RefSeq" id="XP_014670295.1">
    <property type="nucleotide sequence ID" value="XM_014814809.1"/>
</dbReference>
<gene>
    <name evidence="3" type="primary">LOC106811252</name>
</gene>
<feature type="region of interest" description="Disordered" evidence="1">
    <location>
        <begin position="69"/>
        <end position="92"/>
    </location>
</feature>
<evidence type="ECO:0000313" key="3">
    <source>
        <dbReference type="RefSeq" id="XP_014670295.1"/>
    </source>
</evidence>
<organism evidence="2 3">
    <name type="scientific">Priapulus caudatus</name>
    <name type="common">Priapulid worm</name>
    <dbReference type="NCBI Taxonomy" id="37621"/>
    <lineage>
        <taxon>Eukaryota</taxon>
        <taxon>Metazoa</taxon>
        <taxon>Ecdysozoa</taxon>
        <taxon>Scalidophora</taxon>
        <taxon>Priapulida</taxon>
        <taxon>Priapulimorpha</taxon>
        <taxon>Priapulimorphida</taxon>
        <taxon>Priapulidae</taxon>
        <taxon>Priapulus</taxon>
    </lineage>
</organism>
<dbReference type="Proteomes" id="UP000695022">
    <property type="component" value="Unplaced"/>
</dbReference>
<protein>
    <submittedName>
        <fullName evidence="3">Uncharacterized protein LOC106811252</fullName>
    </submittedName>
</protein>
<proteinExistence type="predicted"/>
<keyword evidence="2" id="KW-1185">Reference proteome</keyword>
<reference evidence="3" key="1">
    <citation type="submission" date="2025-08" db="UniProtKB">
        <authorList>
            <consortium name="RefSeq"/>
        </authorList>
    </citation>
    <scope>IDENTIFICATION</scope>
</reference>
<evidence type="ECO:0000313" key="2">
    <source>
        <dbReference type="Proteomes" id="UP000695022"/>
    </source>
</evidence>
<sequence length="240" mass="26726">MATSYKQQFSLGVRCFHNGPQKQIDFTPITHAQSVVCKDVAETPVSTPVASPEQQRKFDLLSQCEQFTSLPSTQNNGKDDADTTQAPVAGIRRDNHVKDFTWKPRYSYQLSSKDDHRDATYDLDDSGIWFSARSSSDECLNDEKVAPPPAPTPPKSTKLTMKRRVLRRTVVSKSGKEETNITVMPVEVSHSGKRSPKIDHLVALFKESTEHFELSSKSLYEITNGISLSPRSLPKNAATA</sequence>
<accession>A0ABM1EDM4</accession>
<evidence type="ECO:0000256" key="1">
    <source>
        <dbReference type="SAM" id="MobiDB-lite"/>
    </source>
</evidence>